<evidence type="ECO:0000313" key="2">
    <source>
        <dbReference type="EMBL" id="GIX61831.1"/>
    </source>
</evidence>
<name>A0AAV4LP39_BABCB</name>
<evidence type="ECO:0000313" key="3">
    <source>
        <dbReference type="Proteomes" id="UP001497744"/>
    </source>
</evidence>
<feature type="compositionally biased region" description="Polar residues" evidence="1">
    <location>
        <begin position="241"/>
        <end position="250"/>
    </location>
</feature>
<accession>A0AAV4LP39</accession>
<protein>
    <submittedName>
        <fullName evidence="2">Uncharacterized protein</fullName>
    </submittedName>
</protein>
<feature type="compositionally biased region" description="Polar residues" evidence="1">
    <location>
        <begin position="218"/>
        <end position="232"/>
    </location>
</feature>
<reference evidence="2 3" key="1">
    <citation type="submission" date="2021-06" db="EMBL/GenBank/DDBJ databases">
        <title>Genome sequence of Babesia caballi.</title>
        <authorList>
            <person name="Yamagishi J."/>
            <person name="Kidaka T."/>
            <person name="Ochi A."/>
        </authorList>
    </citation>
    <scope>NUCLEOTIDE SEQUENCE [LARGE SCALE GENOMIC DNA]</scope>
    <source>
        <strain evidence="2">USDA-D6B2</strain>
    </source>
</reference>
<feature type="region of interest" description="Disordered" evidence="1">
    <location>
        <begin position="213"/>
        <end position="325"/>
    </location>
</feature>
<dbReference type="AlphaFoldDB" id="A0AAV4LP39"/>
<dbReference type="Proteomes" id="UP001497744">
    <property type="component" value="Unassembled WGS sequence"/>
</dbReference>
<sequence length="356" mass="38167">MACHIDIREPKTLKEALELLDVMHNSVGGSEQGVKTVFYNKLGSEKIVAFNNFQFALENASNLRARIVSYRRVSNYGSYGQLKNYGNDEACGLVIVAIFKVMLPKLIQTLEFLLKKVEHIKEDYWGGQLCNGENFHGAYYALGYGGLELQSWLTDKSHANNSFRRGYQRHELSSHTGDAFKTFLEKLVKSRQNSLGNLHASIRDIATYGLHPQVKLSPRTSPYNLTPRRPNTGSGGHGQYGLNSQPSGQTLSSQHPPPPPSAAPPSKHSAPPPSAAPPSKHSAPPAPPALPPGSPQAHHSIDSQPEEPPPEKQPSPVGSDSSTVAIGGAVGATGLVGGGAAVYFLNVGGIRTLIAG</sequence>
<keyword evidence="3" id="KW-1185">Reference proteome</keyword>
<evidence type="ECO:0000256" key="1">
    <source>
        <dbReference type="SAM" id="MobiDB-lite"/>
    </source>
</evidence>
<gene>
    <name evidence="2" type="ORF">BcabD6B2_12660</name>
</gene>
<organism evidence="2 3">
    <name type="scientific">Babesia caballi</name>
    <dbReference type="NCBI Taxonomy" id="5871"/>
    <lineage>
        <taxon>Eukaryota</taxon>
        <taxon>Sar</taxon>
        <taxon>Alveolata</taxon>
        <taxon>Apicomplexa</taxon>
        <taxon>Aconoidasida</taxon>
        <taxon>Piroplasmida</taxon>
        <taxon>Babesiidae</taxon>
        <taxon>Babesia</taxon>
    </lineage>
</organism>
<proteinExistence type="predicted"/>
<dbReference type="EMBL" id="BPLF01000001">
    <property type="protein sequence ID" value="GIX61831.1"/>
    <property type="molecule type" value="Genomic_DNA"/>
</dbReference>
<dbReference type="GeneID" id="94193314"/>
<dbReference type="RefSeq" id="XP_067713902.1">
    <property type="nucleotide sequence ID" value="XM_067857801.1"/>
</dbReference>
<comment type="caution">
    <text evidence="2">The sequence shown here is derived from an EMBL/GenBank/DDBJ whole genome shotgun (WGS) entry which is preliminary data.</text>
</comment>
<feature type="compositionally biased region" description="Pro residues" evidence="1">
    <location>
        <begin position="284"/>
        <end position="294"/>
    </location>
</feature>